<dbReference type="AlphaFoldDB" id="A0A494X940"/>
<dbReference type="PRINTS" id="PR00502">
    <property type="entry name" value="NUDIXFAMILY"/>
</dbReference>
<gene>
    <name evidence="13" type="ORF">D7S89_23385</name>
</gene>
<keyword evidence="6 10" id="KW-0378">Hydrolase</keyword>
<dbReference type="InterPro" id="IPR049734">
    <property type="entry name" value="NudC-like_C"/>
</dbReference>
<dbReference type="GO" id="GO:0005829">
    <property type="term" value="C:cytosol"/>
    <property type="evidence" value="ECO:0007669"/>
    <property type="project" value="TreeGrafter"/>
</dbReference>
<evidence type="ECO:0000313" key="14">
    <source>
        <dbReference type="Proteomes" id="UP000280434"/>
    </source>
</evidence>
<evidence type="ECO:0000256" key="8">
    <source>
        <dbReference type="ARBA" id="ARBA00023027"/>
    </source>
</evidence>
<dbReference type="PROSITE" id="PS00893">
    <property type="entry name" value="NUDIX_BOX"/>
    <property type="match status" value="1"/>
</dbReference>
<protein>
    <recommendedName>
        <fullName evidence="4">NAD(+) diphosphatase</fullName>
        <ecNumber evidence="4">3.6.1.22</ecNumber>
    </recommendedName>
</protein>
<dbReference type="NCBIfam" id="NF001299">
    <property type="entry name" value="PRK00241.1"/>
    <property type="match status" value="1"/>
</dbReference>
<keyword evidence="7" id="KW-0460">Magnesium</keyword>
<evidence type="ECO:0000256" key="2">
    <source>
        <dbReference type="ARBA" id="ARBA00001947"/>
    </source>
</evidence>
<organism evidence="13 14">
    <name type="scientific">Trinickia fusca</name>
    <dbReference type="NCBI Taxonomy" id="2419777"/>
    <lineage>
        <taxon>Bacteria</taxon>
        <taxon>Pseudomonadati</taxon>
        <taxon>Pseudomonadota</taxon>
        <taxon>Betaproteobacteria</taxon>
        <taxon>Burkholderiales</taxon>
        <taxon>Burkholderiaceae</taxon>
        <taxon>Trinickia</taxon>
    </lineage>
</organism>
<evidence type="ECO:0000256" key="4">
    <source>
        <dbReference type="ARBA" id="ARBA00012381"/>
    </source>
</evidence>
<evidence type="ECO:0000256" key="5">
    <source>
        <dbReference type="ARBA" id="ARBA00022723"/>
    </source>
</evidence>
<dbReference type="PROSITE" id="PS51462">
    <property type="entry name" value="NUDIX"/>
    <property type="match status" value="1"/>
</dbReference>
<dbReference type="GO" id="GO:0035529">
    <property type="term" value="F:NADH pyrophosphatase activity"/>
    <property type="evidence" value="ECO:0007669"/>
    <property type="project" value="TreeGrafter"/>
</dbReference>
<dbReference type="InterPro" id="IPR015797">
    <property type="entry name" value="NUDIX_hydrolase-like_dom_sf"/>
</dbReference>
<reference evidence="13 14" key="1">
    <citation type="submission" date="2018-10" db="EMBL/GenBank/DDBJ databases">
        <title>Paraburkholderia sp. 7MK8-2, isolated from soil.</title>
        <authorList>
            <person name="Gao Z.-H."/>
            <person name="Qiu L.-H."/>
        </authorList>
    </citation>
    <scope>NUCLEOTIDE SEQUENCE [LARGE SCALE GENOMIC DNA]</scope>
    <source>
        <strain evidence="13 14">7MK8-2</strain>
    </source>
</reference>
<comment type="catalytic activity">
    <reaction evidence="9">
        <text>a 5'-end NAD(+)-phospho-ribonucleoside in mRNA + H2O = a 5'-end phospho-adenosine-phospho-ribonucleoside in mRNA + beta-nicotinamide D-ribonucleotide + 2 H(+)</text>
        <dbReference type="Rhea" id="RHEA:60876"/>
        <dbReference type="Rhea" id="RHEA-COMP:15698"/>
        <dbReference type="Rhea" id="RHEA-COMP:15719"/>
        <dbReference type="ChEBI" id="CHEBI:14649"/>
        <dbReference type="ChEBI" id="CHEBI:15377"/>
        <dbReference type="ChEBI" id="CHEBI:15378"/>
        <dbReference type="ChEBI" id="CHEBI:144029"/>
        <dbReference type="ChEBI" id="CHEBI:144051"/>
    </reaction>
    <physiologicalReaction direction="left-to-right" evidence="9">
        <dbReference type="Rhea" id="RHEA:60877"/>
    </physiologicalReaction>
</comment>
<evidence type="ECO:0000256" key="11">
    <source>
        <dbReference type="SAM" id="MobiDB-lite"/>
    </source>
</evidence>
<dbReference type="InterPro" id="IPR015375">
    <property type="entry name" value="NADH_PPase-like_N"/>
</dbReference>
<dbReference type="CDD" id="cd03429">
    <property type="entry name" value="NUDIX_NADH_pyrophosphatase_Nudt13"/>
    <property type="match status" value="1"/>
</dbReference>
<comment type="cofactor">
    <cofactor evidence="2">
        <name>Zn(2+)</name>
        <dbReference type="ChEBI" id="CHEBI:29105"/>
    </cofactor>
</comment>
<dbReference type="Pfam" id="PF09297">
    <property type="entry name" value="Zn_ribbon_NUD"/>
    <property type="match status" value="1"/>
</dbReference>
<dbReference type="Gene3D" id="3.90.79.10">
    <property type="entry name" value="Nucleoside Triphosphate Pyrophosphohydrolase"/>
    <property type="match status" value="1"/>
</dbReference>
<evidence type="ECO:0000259" key="12">
    <source>
        <dbReference type="PROSITE" id="PS51462"/>
    </source>
</evidence>
<dbReference type="EMBL" id="RBZV01000014">
    <property type="protein sequence ID" value="RKP44153.1"/>
    <property type="molecule type" value="Genomic_DNA"/>
</dbReference>
<dbReference type="GO" id="GO:0046872">
    <property type="term" value="F:metal ion binding"/>
    <property type="evidence" value="ECO:0007669"/>
    <property type="project" value="UniProtKB-KW"/>
</dbReference>
<dbReference type="InterPro" id="IPR050241">
    <property type="entry name" value="NAD-cap_RNA_hydrolase_NudC"/>
</dbReference>
<keyword evidence="14" id="KW-1185">Reference proteome</keyword>
<dbReference type="Gene3D" id="3.90.79.20">
    <property type="match status" value="1"/>
</dbReference>
<evidence type="ECO:0000256" key="3">
    <source>
        <dbReference type="ARBA" id="ARBA00009595"/>
    </source>
</evidence>
<dbReference type="InterPro" id="IPR020084">
    <property type="entry name" value="NUDIX_hydrolase_CS"/>
</dbReference>
<dbReference type="Pfam" id="PF00293">
    <property type="entry name" value="NUDIX"/>
    <property type="match status" value="1"/>
</dbReference>
<dbReference type="InterPro" id="IPR000086">
    <property type="entry name" value="NUDIX_hydrolase_dom"/>
</dbReference>
<comment type="cofactor">
    <cofactor evidence="1">
        <name>Mg(2+)</name>
        <dbReference type="ChEBI" id="CHEBI:18420"/>
    </cofactor>
</comment>
<dbReference type="InterPro" id="IPR020476">
    <property type="entry name" value="Nudix_hydrolase"/>
</dbReference>
<dbReference type="Proteomes" id="UP000280434">
    <property type="component" value="Unassembled WGS sequence"/>
</dbReference>
<dbReference type="GO" id="GO:0110153">
    <property type="term" value="F:RNA NAD-cap (NMN-forming) hydrolase activity"/>
    <property type="evidence" value="ECO:0007669"/>
    <property type="project" value="RHEA"/>
</dbReference>
<feature type="region of interest" description="Disordered" evidence="11">
    <location>
        <begin position="1"/>
        <end position="20"/>
    </location>
</feature>
<keyword evidence="5" id="KW-0479">Metal-binding</keyword>
<keyword evidence="8" id="KW-0520">NAD</keyword>
<dbReference type="GO" id="GO:0019677">
    <property type="term" value="P:NAD+ catabolic process"/>
    <property type="evidence" value="ECO:0007669"/>
    <property type="project" value="TreeGrafter"/>
</dbReference>
<evidence type="ECO:0000256" key="7">
    <source>
        <dbReference type="ARBA" id="ARBA00022842"/>
    </source>
</evidence>
<dbReference type="EC" id="3.6.1.22" evidence="4"/>
<evidence type="ECO:0000256" key="10">
    <source>
        <dbReference type="RuleBase" id="RU003476"/>
    </source>
</evidence>
<dbReference type="PANTHER" id="PTHR42904">
    <property type="entry name" value="NUDIX HYDROLASE, NUDC SUBFAMILY"/>
    <property type="match status" value="1"/>
</dbReference>
<dbReference type="Pfam" id="PF09296">
    <property type="entry name" value="NUDIX-like"/>
    <property type="match status" value="1"/>
</dbReference>
<dbReference type="PANTHER" id="PTHR42904:SF6">
    <property type="entry name" value="NAD-CAPPED RNA HYDROLASE NUDT12"/>
    <property type="match status" value="1"/>
</dbReference>
<dbReference type="SUPFAM" id="SSF55811">
    <property type="entry name" value="Nudix"/>
    <property type="match status" value="1"/>
</dbReference>
<comment type="similarity">
    <text evidence="3">Belongs to the Nudix hydrolase family. NudC subfamily.</text>
</comment>
<sequence>MLTDADTPTESRDTTPVIATGTNPLAGIGVGLNRYSERRDDDAWLVAIAASPAARYIVLDADLRAYTCLTPDGLRLLRLDTQARDALLPRDANASFLGEAEGHAYFALRVDALEQVVQERLAARAVDLREEGLSLPTLDAGLFAYAKGLFHWQQSTRFCSRCGARVERRHAGHLLQCTAPECAQPHYARTDPAIIVLVEHEGACLLGRHANWTPGRYSLIAGFVDPGETLESAVRREVAEETGVQVGAVFYHSSQPWPMPASLMLGFSAVALSREMEPRDQELEDVRWFTPRQIVAGLDAGELSMPTPLSVSYCLISDWLLQRAGIDLGDVLAGRTGGGDVRMNFIAPGERRGSG</sequence>
<dbReference type="OrthoDB" id="9791656at2"/>
<proteinExistence type="inferred from homology"/>
<comment type="caution">
    <text evidence="13">The sequence shown here is derived from an EMBL/GenBank/DDBJ whole genome shotgun (WGS) entry which is preliminary data.</text>
</comment>
<evidence type="ECO:0000256" key="6">
    <source>
        <dbReference type="ARBA" id="ARBA00022801"/>
    </source>
</evidence>
<accession>A0A494X940</accession>
<evidence type="ECO:0000313" key="13">
    <source>
        <dbReference type="EMBL" id="RKP44153.1"/>
    </source>
</evidence>
<name>A0A494X940_9BURK</name>
<dbReference type="GO" id="GO:0006742">
    <property type="term" value="P:NADP+ catabolic process"/>
    <property type="evidence" value="ECO:0007669"/>
    <property type="project" value="TreeGrafter"/>
</dbReference>
<evidence type="ECO:0000256" key="9">
    <source>
        <dbReference type="ARBA" id="ARBA00023679"/>
    </source>
</evidence>
<feature type="domain" description="Nudix hydrolase" evidence="12">
    <location>
        <begin position="188"/>
        <end position="311"/>
    </location>
</feature>
<dbReference type="InterPro" id="IPR015376">
    <property type="entry name" value="Znr_NADH_PPase"/>
</dbReference>
<evidence type="ECO:0000256" key="1">
    <source>
        <dbReference type="ARBA" id="ARBA00001946"/>
    </source>
</evidence>